<dbReference type="Proteomes" id="UP000789405">
    <property type="component" value="Unassembled WGS sequence"/>
</dbReference>
<evidence type="ECO:0000313" key="2">
    <source>
        <dbReference type="EMBL" id="CAG8787754.1"/>
    </source>
</evidence>
<reference evidence="2" key="1">
    <citation type="submission" date="2021-06" db="EMBL/GenBank/DDBJ databases">
        <authorList>
            <person name="Kallberg Y."/>
            <person name="Tangrot J."/>
            <person name="Rosling A."/>
        </authorList>
    </citation>
    <scope>NUCLEOTIDE SEQUENCE</scope>
    <source>
        <strain evidence="2">MA453B</strain>
    </source>
</reference>
<keyword evidence="3" id="KW-1185">Reference proteome</keyword>
<feature type="transmembrane region" description="Helical" evidence="1">
    <location>
        <begin position="12"/>
        <end position="41"/>
    </location>
</feature>
<dbReference type="EMBL" id="CAJVPY010025115">
    <property type="protein sequence ID" value="CAG8787754.1"/>
    <property type="molecule type" value="Genomic_DNA"/>
</dbReference>
<dbReference type="OrthoDB" id="5971719at2759"/>
<keyword evidence="1" id="KW-0472">Membrane</keyword>
<dbReference type="AlphaFoldDB" id="A0A9N9JLK6"/>
<feature type="transmembrane region" description="Helical" evidence="1">
    <location>
        <begin position="61"/>
        <end position="81"/>
    </location>
</feature>
<keyword evidence="1" id="KW-1133">Transmembrane helix</keyword>
<gene>
    <name evidence="2" type="ORF">DERYTH_LOCUS20767</name>
</gene>
<protein>
    <submittedName>
        <fullName evidence="2">26004_t:CDS:1</fullName>
    </submittedName>
</protein>
<evidence type="ECO:0000313" key="3">
    <source>
        <dbReference type="Proteomes" id="UP000789405"/>
    </source>
</evidence>
<accession>A0A9N9JLK6</accession>
<comment type="caution">
    <text evidence="2">The sequence shown here is derived from an EMBL/GenBank/DDBJ whole genome shotgun (WGS) entry which is preliminary data.</text>
</comment>
<name>A0A9N9JLK6_9GLOM</name>
<feature type="non-terminal residue" evidence="2">
    <location>
        <position position="145"/>
    </location>
</feature>
<feature type="non-terminal residue" evidence="2">
    <location>
        <position position="1"/>
    </location>
</feature>
<keyword evidence="1" id="KW-0812">Transmembrane</keyword>
<feature type="transmembrane region" description="Helical" evidence="1">
    <location>
        <begin position="101"/>
        <end position="120"/>
    </location>
</feature>
<evidence type="ECO:0000256" key="1">
    <source>
        <dbReference type="SAM" id="Phobius"/>
    </source>
</evidence>
<proteinExistence type="predicted"/>
<sequence>SLDFSNGFGKSFASTLCGVIVHSVATIAFGNYLSATTGLFLTFFRSPDRKDYSWSAQLRKYVVLSASAQLLGVICLMTYMTTRFFMLNNDVLPEFLHRSSIAMYIVCAASAFTSFVRIIYLTSVTWPYLPNYHYAASTERQKKIQ</sequence>
<organism evidence="2 3">
    <name type="scientific">Dentiscutata erythropus</name>
    <dbReference type="NCBI Taxonomy" id="1348616"/>
    <lineage>
        <taxon>Eukaryota</taxon>
        <taxon>Fungi</taxon>
        <taxon>Fungi incertae sedis</taxon>
        <taxon>Mucoromycota</taxon>
        <taxon>Glomeromycotina</taxon>
        <taxon>Glomeromycetes</taxon>
        <taxon>Diversisporales</taxon>
        <taxon>Gigasporaceae</taxon>
        <taxon>Dentiscutata</taxon>
    </lineage>
</organism>